<evidence type="ECO:0000313" key="4">
    <source>
        <dbReference type="Proteomes" id="UP001305606"/>
    </source>
</evidence>
<dbReference type="PRINTS" id="PR00412">
    <property type="entry name" value="EPOXHYDRLASE"/>
</dbReference>
<keyword evidence="1 3" id="KW-0378">Hydrolase</keyword>
<organism evidence="3 4">
    <name type="scientific">Streptomyces luomodiensis</name>
    <dbReference type="NCBI Taxonomy" id="3026192"/>
    <lineage>
        <taxon>Bacteria</taxon>
        <taxon>Bacillati</taxon>
        <taxon>Actinomycetota</taxon>
        <taxon>Actinomycetes</taxon>
        <taxon>Kitasatosporales</taxon>
        <taxon>Streptomycetaceae</taxon>
        <taxon>Streptomyces</taxon>
    </lineage>
</organism>
<dbReference type="Pfam" id="PF00561">
    <property type="entry name" value="Abhydrolase_1"/>
    <property type="match status" value="1"/>
</dbReference>
<sequence>MAGGYGNRLDIDNQVAYCSDNQVVELRGVAMSTTPAGATLEGITHHHVEVNGTTLHYVAAGTSGTPILLVHGFPETWWAFHKLIPLLAEHHRVFAVDLRGFGDSDNAPGAYDSATSAEDLHRLIEHLDIGPVHLTGQDISGASVFRLATNHPQDVLSLTAIEMGLPGFGLEALADITHGGTWHIGVLAAPGIPELLLAGREREFLGQFAFPAMSATPGAITDADIDEFARAYARPDGWRGAIGLYQSMLREGSEIKALADTPGLIVPVLAVGAGGGPFTLATMTNAAASQVSSVTLDGVGHYAAMEAPAELAKAILDFTGRIDTA</sequence>
<feature type="domain" description="AB hydrolase-1" evidence="2">
    <location>
        <begin position="66"/>
        <end position="162"/>
    </location>
</feature>
<dbReference type="InterPro" id="IPR029058">
    <property type="entry name" value="AB_hydrolase_fold"/>
</dbReference>
<evidence type="ECO:0000256" key="1">
    <source>
        <dbReference type="ARBA" id="ARBA00022801"/>
    </source>
</evidence>
<evidence type="ECO:0000313" key="3">
    <source>
        <dbReference type="EMBL" id="WNE94018.1"/>
    </source>
</evidence>
<proteinExistence type="predicted"/>
<dbReference type="PANTHER" id="PTHR43329">
    <property type="entry name" value="EPOXIDE HYDROLASE"/>
    <property type="match status" value="1"/>
</dbReference>
<protein>
    <submittedName>
        <fullName evidence="3">Alpha/beta hydrolase</fullName>
    </submittedName>
</protein>
<accession>A0ABY9UND4</accession>
<reference evidence="3 4" key="1">
    <citation type="submission" date="2023-02" db="EMBL/GenBank/DDBJ databases">
        <title>Streptomyces sp. SCA4-21 with antifungal activity against Fusarium oxysporum f. sp. cubense, Streptomyces sp. SCA2-17 with antifungal activity against Fusarium oxysporum f. sp. cubense.</title>
        <authorList>
            <person name="Qi D."/>
        </authorList>
    </citation>
    <scope>NUCLEOTIDE SEQUENCE [LARGE SCALE GENOMIC DNA]</scope>
    <source>
        <strain evidence="3 4">SCA4-21</strain>
    </source>
</reference>
<keyword evidence="4" id="KW-1185">Reference proteome</keyword>
<dbReference type="InterPro" id="IPR000639">
    <property type="entry name" value="Epox_hydrolase-like"/>
</dbReference>
<dbReference type="SUPFAM" id="SSF53474">
    <property type="entry name" value="alpha/beta-Hydrolases"/>
    <property type="match status" value="1"/>
</dbReference>
<name>A0ABY9UND4_9ACTN</name>
<gene>
    <name evidence="3" type="ORF">PS467_01135</name>
</gene>
<dbReference type="Proteomes" id="UP001305606">
    <property type="component" value="Chromosome"/>
</dbReference>
<dbReference type="RefSeq" id="WP_311033511.1">
    <property type="nucleotide sequence ID" value="NZ_CP117522.1"/>
</dbReference>
<dbReference type="InterPro" id="IPR000073">
    <property type="entry name" value="AB_hydrolase_1"/>
</dbReference>
<dbReference type="GO" id="GO:0016787">
    <property type="term" value="F:hydrolase activity"/>
    <property type="evidence" value="ECO:0007669"/>
    <property type="project" value="UniProtKB-KW"/>
</dbReference>
<dbReference type="Gene3D" id="3.40.50.1820">
    <property type="entry name" value="alpha/beta hydrolase"/>
    <property type="match status" value="1"/>
</dbReference>
<evidence type="ECO:0000259" key="2">
    <source>
        <dbReference type="Pfam" id="PF00561"/>
    </source>
</evidence>
<dbReference type="EMBL" id="CP117522">
    <property type="protein sequence ID" value="WNE94018.1"/>
    <property type="molecule type" value="Genomic_DNA"/>
</dbReference>